<protein>
    <submittedName>
        <fullName evidence="1">Uncharacterized protein</fullName>
    </submittedName>
</protein>
<organism evidence="1 2">
    <name type="scientific">Niastella koreensis</name>
    <dbReference type="NCBI Taxonomy" id="354356"/>
    <lineage>
        <taxon>Bacteria</taxon>
        <taxon>Pseudomonadati</taxon>
        <taxon>Bacteroidota</taxon>
        <taxon>Chitinophagia</taxon>
        <taxon>Chitinophagales</taxon>
        <taxon>Chitinophagaceae</taxon>
        <taxon>Niastella</taxon>
    </lineage>
</organism>
<dbReference type="Proteomes" id="UP000192277">
    <property type="component" value="Unassembled WGS sequence"/>
</dbReference>
<dbReference type="EMBL" id="LWBO01000077">
    <property type="protein sequence ID" value="OQP40195.1"/>
    <property type="molecule type" value="Genomic_DNA"/>
</dbReference>
<evidence type="ECO:0000313" key="1">
    <source>
        <dbReference type="EMBL" id="OQP40195.1"/>
    </source>
</evidence>
<accession>A0ABX3NMU0</accession>
<sequence>MIIACLNKAGGICHGRIIKTNTSFTQNVNAGFGNRGYVFPKGVDYPALFTNPVLQYGLALIYWDKH</sequence>
<proteinExistence type="predicted"/>
<name>A0ABX3NMU0_9BACT</name>
<reference evidence="1 2" key="1">
    <citation type="submission" date="2016-04" db="EMBL/GenBank/DDBJ databases">
        <authorList>
            <person name="Chen L."/>
            <person name="Zhuang W."/>
            <person name="Wang G."/>
        </authorList>
    </citation>
    <scope>NUCLEOTIDE SEQUENCE [LARGE SCALE GENOMIC DNA]</scope>
    <source>
        <strain evidence="2">GR20</strain>
    </source>
</reference>
<gene>
    <name evidence="1" type="ORF">A4D02_14800</name>
</gene>
<comment type="caution">
    <text evidence="1">The sequence shown here is derived from an EMBL/GenBank/DDBJ whole genome shotgun (WGS) entry which is preliminary data.</text>
</comment>
<keyword evidence="2" id="KW-1185">Reference proteome</keyword>
<evidence type="ECO:0000313" key="2">
    <source>
        <dbReference type="Proteomes" id="UP000192277"/>
    </source>
</evidence>